<evidence type="ECO:0000259" key="12">
    <source>
        <dbReference type="PROSITE" id="PS50929"/>
    </source>
</evidence>
<evidence type="ECO:0000313" key="14">
    <source>
        <dbReference type="Proteomes" id="UP000593567"/>
    </source>
</evidence>
<evidence type="ECO:0000256" key="8">
    <source>
        <dbReference type="ARBA" id="ARBA00022989"/>
    </source>
</evidence>
<dbReference type="InterPro" id="IPR017871">
    <property type="entry name" value="ABC_transporter-like_CS"/>
</dbReference>
<keyword evidence="8 10" id="KW-1133">Transmembrane helix</keyword>
<sequence>MKGYKNSLQQSDLFELKDIDRADAWVPHFSRCWTEETERLCRGQANRPTADVLNIPLEEVTDTKSNNSHLHNSCSAAAQERQTLLSKLPEGKRPSLMKCLAKVFLPSMMICALLKLVQDLAIFINPIILRLILKFVKDSSQPSWRGYVYGCLMFLVSLLQLASLGHYFQHANTIGMRLRATICASVYNKALKLSPTARKESTVGEIVNLMSVDAQRFMDIMTYLNIIWSGPFQIIVALVFLWRILGPSVLVGMSFMGILVPLNAFIGKQLKKLQVEQMKEKDKRIKLMSEVLNGIKVLKLYAWEQSYSDIISGIRQKELVMLRRMGFLNAATTLIFQIAPFFVACSTFLVYTLVDESHVLDAEKAFVSCSVQHNELHMRFPMIMLPNVINSLIQTSVSVKRITKFLSLPELDLKQIEQSGDNINVISIKDCTFTWNDFGDENPALKDISVDVKKGELVAVVGVVGAGKSSLLSALLGDMTKLSGQASVNGTVAYVPQQAWIQNATLRDNILFGAEYEQSWYSKVVEACALLPDFSMLPAGDLTEIGEKGINLSGGQKQRVSLARAVYSRADIYTLTIPQCRGCSRWKHIFDHVIGSSGCLKGKTRVLVTHGISYLLHVDSILVMKDGELSERGSFQQLIDHAGAFSGFLKTYFQGR</sequence>
<dbReference type="GO" id="GO:0140359">
    <property type="term" value="F:ABC-type transporter activity"/>
    <property type="evidence" value="ECO:0007669"/>
    <property type="project" value="InterPro"/>
</dbReference>
<dbReference type="EMBL" id="VXIV02001704">
    <property type="protein sequence ID" value="KAF6030470.1"/>
    <property type="molecule type" value="Genomic_DNA"/>
</dbReference>
<name>A0A7J7JVN7_BUGNE</name>
<dbReference type="FunFam" id="1.20.1560.10:FF:000020">
    <property type="entry name" value="ABC metal ion transporter"/>
    <property type="match status" value="1"/>
</dbReference>
<feature type="transmembrane region" description="Helical" evidence="10">
    <location>
        <begin position="327"/>
        <end position="354"/>
    </location>
</feature>
<comment type="subcellular location">
    <subcellularLocation>
        <location evidence="1">Vacuole membrane</location>
        <topology evidence="1">Multi-pass membrane protein</topology>
    </subcellularLocation>
</comment>
<evidence type="ECO:0000256" key="7">
    <source>
        <dbReference type="ARBA" id="ARBA00022840"/>
    </source>
</evidence>
<feature type="transmembrane region" description="Helical" evidence="10">
    <location>
        <begin position="248"/>
        <end position="266"/>
    </location>
</feature>
<keyword evidence="14" id="KW-1185">Reference proteome</keyword>
<comment type="caution">
    <text evidence="13">The sequence shown here is derived from an EMBL/GenBank/DDBJ whole genome shotgun (WGS) entry which is preliminary data.</text>
</comment>
<gene>
    <name evidence="13" type="ORF">EB796_011222</name>
</gene>
<keyword evidence="6" id="KW-0547">Nucleotide-binding</keyword>
<dbReference type="InterPro" id="IPR027417">
    <property type="entry name" value="P-loop_NTPase"/>
</dbReference>
<dbReference type="PROSITE" id="PS00211">
    <property type="entry name" value="ABC_TRANSPORTER_1"/>
    <property type="match status" value="1"/>
</dbReference>
<dbReference type="SUPFAM" id="SSF52540">
    <property type="entry name" value="P-loop containing nucleoside triphosphate hydrolases"/>
    <property type="match status" value="1"/>
</dbReference>
<evidence type="ECO:0000313" key="13">
    <source>
        <dbReference type="EMBL" id="KAF6030470.1"/>
    </source>
</evidence>
<feature type="domain" description="ABC transmembrane type-1" evidence="12">
    <location>
        <begin position="110"/>
        <end position="394"/>
    </location>
</feature>
<evidence type="ECO:0000259" key="11">
    <source>
        <dbReference type="PROSITE" id="PS50893"/>
    </source>
</evidence>
<dbReference type="GO" id="GO:0016887">
    <property type="term" value="F:ATP hydrolysis activity"/>
    <property type="evidence" value="ECO:0007669"/>
    <property type="project" value="InterPro"/>
</dbReference>
<reference evidence="13" key="1">
    <citation type="submission" date="2020-06" db="EMBL/GenBank/DDBJ databases">
        <title>Draft genome of Bugula neritina, a colonial animal packing powerful symbionts and potential medicines.</title>
        <authorList>
            <person name="Rayko M."/>
        </authorList>
    </citation>
    <scope>NUCLEOTIDE SEQUENCE [LARGE SCALE GENOMIC DNA]</scope>
    <source>
        <strain evidence="13">Kwan_BN1</strain>
    </source>
</reference>
<keyword evidence="7" id="KW-0067">ATP-binding</keyword>
<feature type="transmembrane region" description="Helical" evidence="10">
    <location>
        <begin position="147"/>
        <end position="168"/>
    </location>
</feature>
<evidence type="ECO:0000256" key="1">
    <source>
        <dbReference type="ARBA" id="ARBA00004128"/>
    </source>
</evidence>
<dbReference type="Gene3D" id="1.20.1560.10">
    <property type="entry name" value="ABC transporter type 1, transmembrane domain"/>
    <property type="match status" value="1"/>
</dbReference>
<evidence type="ECO:0000256" key="9">
    <source>
        <dbReference type="ARBA" id="ARBA00023136"/>
    </source>
</evidence>
<dbReference type="PROSITE" id="PS50893">
    <property type="entry name" value="ABC_TRANSPORTER_2"/>
    <property type="match status" value="1"/>
</dbReference>
<keyword evidence="3" id="KW-0926">Vacuole</keyword>
<dbReference type="InterPro" id="IPR036640">
    <property type="entry name" value="ABC1_TM_sf"/>
</dbReference>
<dbReference type="Proteomes" id="UP000593567">
    <property type="component" value="Unassembled WGS sequence"/>
</dbReference>
<feature type="transmembrane region" description="Helical" evidence="10">
    <location>
        <begin position="220"/>
        <end position="242"/>
    </location>
</feature>
<evidence type="ECO:0000256" key="10">
    <source>
        <dbReference type="SAM" id="Phobius"/>
    </source>
</evidence>
<dbReference type="GO" id="GO:0000323">
    <property type="term" value="C:lytic vacuole"/>
    <property type="evidence" value="ECO:0007669"/>
    <property type="project" value="UniProtKB-ARBA"/>
</dbReference>
<keyword evidence="2" id="KW-0813">Transport</keyword>
<dbReference type="InterPro" id="IPR011527">
    <property type="entry name" value="ABC1_TM_dom"/>
</dbReference>
<proteinExistence type="predicted"/>
<dbReference type="GO" id="GO:0005774">
    <property type="term" value="C:vacuolar membrane"/>
    <property type="evidence" value="ECO:0007669"/>
    <property type="project" value="UniProtKB-SubCell"/>
</dbReference>
<dbReference type="GO" id="GO:0005524">
    <property type="term" value="F:ATP binding"/>
    <property type="evidence" value="ECO:0007669"/>
    <property type="project" value="UniProtKB-KW"/>
</dbReference>
<evidence type="ECO:0000256" key="4">
    <source>
        <dbReference type="ARBA" id="ARBA00022692"/>
    </source>
</evidence>
<dbReference type="SUPFAM" id="SSF90123">
    <property type="entry name" value="ABC transporter transmembrane region"/>
    <property type="match status" value="1"/>
</dbReference>
<dbReference type="InterPro" id="IPR050173">
    <property type="entry name" value="ABC_transporter_C-like"/>
</dbReference>
<evidence type="ECO:0000256" key="2">
    <source>
        <dbReference type="ARBA" id="ARBA00022448"/>
    </source>
</evidence>
<dbReference type="CDD" id="cd03250">
    <property type="entry name" value="ABCC_MRP_domain1"/>
    <property type="match status" value="1"/>
</dbReference>
<evidence type="ECO:0000256" key="6">
    <source>
        <dbReference type="ARBA" id="ARBA00022741"/>
    </source>
</evidence>
<dbReference type="FunFam" id="3.40.50.300:FF:000997">
    <property type="entry name" value="Multidrug resistance-associated protein 1"/>
    <property type="match status" value="1"/>
</dbReference>
<dbReference type="CDD" id="cd18595">
    <property type="entry name" value="ABC_6TM_MRP1_2_3_6_D1_like"/>
    <property type="match status" value="1"/>
</dbReference>
<organism evidence="13 14">
    <name type="scientific">Bugula neritina</name>
    <name type="common">Brown bryozoan</name>
    <name type="synonym">Sertularia neritina</name>
    <dbReference type="NCBI Taxonomy" id="10212"/>
    <lineage>
        <taxon>Eukaryota</taxon>
        <taxon>Metazoa</taxon>
        <taxon>Spiralia</taxon>
        <taxon>Lophotrochozoa</taxon>
        <taxon>Bryozoa</taxon>
        <taxon>Gymnolaemata</taxon>
        <taxon>Cheilostomatida</taxon>
        <taxon>Flustrina</taxon>
        <taxon>Buguloidea</taxon>
        <taxon>Bugulidae</taxon>
        <taxon>Bugula</taxon>
    </lineage>
</organism>
<dbReference type="Pfam" id="PF00005">
    <property type="entry name" value="ABC_tran"/>
    <property type="match status" value="1"/>
</dbReference>
<evidence type="ECO:0000256" key="3">
    <source>
        <dbReference type="ARBA" id="ARBA00022554"/>
    </source>
</evidence>
<dbReference type="PANTHER" id="PTHR24223">
    <property type="entry name" value="ATP-BINDING CASSETTE SUB-FAMILY C"/>
    <property type="match status" value="1"/>
</dbReference>
<feature type="transmembrane region" description="Helical" evidence="10">
    <location>
        <begin position="103"/>
        <end position="127"/>
    </location>
</feature>
<dbReference type="AlphaFoldDB" id="A0A7J7JVN7"/>
<dbReference type="PROSITE" id="PS50929">
    <property type="entry name" value="ABC_TM1F"/>
    <property type="match status" value="1"/>
</dbReference>
<keyword evidence="5" id="KW-0677">Repeat</keyword>
<dbReference type="InterPro" id="IPR003439">
    <property type="entry name" value="ABC_transporter-like_ATP-bd"/>
</dbReference>
<feature type="domain" description="ABC transporter" evidence="11">
    <location>
        <begin position="426"/>
        <end position="651"/>
    </location>
</feature>
<dbReference type="PANTHER" id="PTHR24223:SF443">
    <property type="entry name" value="MULTIDRUG-RESISTANCE LIKE PROTEIN 1, ISOFORM I"/>
    <property type="match status" value="1"/>
</dbReference>
<protein>
    <submittedName>
        <fullName evidence="13">ABCC1</fullName>
    </submittedName>
</protein>
<keyword evidence="4 10" id="KW-0812">Transmembrane</keyword>
<dbReference type="Gene3D" id="3.40.50.300">
    <property type="entry name" value="P-loop containing nucleotide triphosphate hydrolases"/>
    <property type="match status" value="1"/>
</dbReference>
<dbReference type="OrthoDB" id="6500128at2759"/>
<dbReference type="Pfam" id="PF00664">
    <property type="entry name" value="ABC_membrane"/>
    <property type="match status" value="1"/>
</dbReference>
<accession>A0A7J7JVN7</accession>
<keyword evidence="9 10" id="KW-0472">Membrane</keyword>
<evidence type="ECO:0000256" key="5">
    <source>
        <dbReference type="ARBA" id="ARBA00022737"/>
    </source>
</evidence>